<dbReference type="OrthoDB" id="6409159at2759"/>
<evidence type="ECO:0000256" key="1">
    <source>
        <dbReference type="ARBA" id="ARBA00022729"/>
    </source>
</evidence>
<protein>
    <submittedName>
        <fullName evidence="4">DUF3707 domain-containing protein</fullName>
    </submittedName>
</protein>
<dbReference type="GO" id="GO:0006689">
    <property type="term" value="P:ganglioside catabolic process"/>
    <property type="evidence" value="ECO:0007669"/>
    <property type="project" value="InterPro"/>
</dbReference>
<dbReference type="WBParaSite" id="SBAD_0000480801-mRNA-1">
    <property type="protein sequence ID" value="SBAD_0000480801-mRNA-1"/>
    <property type="gene ID" value="SBAD_0000480801"/>
</dbReference>
<dbReference type="AlphaFoldDB" id="A0A183ILW7"/>
<dbReference type="Gene3D" id="2.70.220.10">
    <property type="entry name" value="Ganglioside GM2 activator"/>
    <property type="match status" value="1"/>
</dbReference>
<dbReference type="PANTHER" id="PTHR17357:SF0">
    <property type="entry name" value="GANGLIOSIDE GM2 ACTIVATOR"/>
    <property type="match status" value="1"/>
</dbReference>
<dbReference type="SUPFAM" id="SSF63707">
    <property type="entry name" value="Ganglioside M2 (gm2) activator"/>
    <property type="match status" value="1"/>
</dbReference>
<dbReference type="GO" id="GO:0005319">
    <property type="term" value="F:lipid transporter activity"/>
    <property type="evidence" value="ECO:0007669"/>
    <property type="project" value="TreeGrafter"/>
</dbReference>
<reference evidence="4" key="1">
    <citation type="submission" date="2016-06" db="UniProtKB">
        <authorList>
            <consortium name="WormBaseParasite"/>
        </authorList>
    </citation>
    <scope>IDENTIFICATION</scope>
</reference>
<reference evidence="2 3" key="2">
    <citation type="submission" date="2018-11" db="EMBL/GenBank/DDBJ databases">
        <authorList>
            <consortium name="Pathogen Informatics"/>
        </authorList>
    </citation>
    <scope>NUCLEOTIDE SEQUENCE [LARGE SCALE GENOMIC DNA]</scope>
</reference>
<accession>A0A183ILW7</accession>
<dbReference type="GO" id="GO:0008047">
    <property type="term" value="F:enzyme activator activity"/>
    <property type="evidence" value="ECO:0007669"/>
    <property type="project" value="InterPro"/>
</dbReference>
<proteinExistence type="predicted"/>
<keyword evidence="1" id="KW-0732">Signal</keyword>
<keyword evidence="3" id="KW-1185">Reference proteome</keyword>
<dbReference type="EMBL" id="UZAM01008435">
    <property type="protein sequence ID" value="VDP04952.1"/>
    <property type="molecule type" value="Genomic_DNA"/>
</dbReference>
<gene>
    <name evidence="2" type="ORF">SBAD_LOCUS4613</name>
</gene>
<evidence type="ECO:0000313" key="2">
    <source>
        <dbReference type="EMBL" id="VDP04952.1"/>
    </source>
</evidence>
<evidence type="ECO:0000313" key="4">
    <source>
        <dbReference type="WBParaSite" id="SBAD_0000480801-mRNA-1"/>
    </source>
</evidence>
<dbReference type="InterPro" id="IPR028996">
    <property type="entry name" value="GM2-AP"/>
</dbReference>
<name>A0A183ILW7_9BILA</name>
<evidence type="ECO:0000313" key="3">
    <source>
        <dbReference type="Proteomes" id="UP000270296"/>
    </source>
</evidence>
<dbReference type="InterPro" id="IPR036846">
    <property type="entry name" value="GM2-AP_sf"/>
</dbReference>
<organism evidence="4">
    <name type="scientific">Soboliphyme baturini</name>
    <dbReference type="NCBI Taxonomy" id="241478"/>
    <lineage>
        <taxon>Eukaryota</taxon>
        <taxon>Metazoa</taxon>
        <taxon>Ecdysozoa</taxon>
        <taxon>Nematoda</taxon>
        <taxon>Enoplea</taxon>
        <taxon>Dorylaimia</taxon>
        <taxon>Dioctophymatida</taxon>
        <taxon>Dioctophymatoidea</taxon>
        <taxon>Soboliphymatidae</taxon>
        <taxon>Soboliphyme</taxon>
    </lineage>
</organism>
<sequence>MALKNDEDALRSEKAEVQFTCMNVYTQLKDTRPHTITPTERRKCVSGPHKRSNEHRLMSFDAFRLSPMPLSLPGVFRLRLKVNVTQWLPKAVHVQMVWQKRIINALWMRVPCLGSYGSCEYHQLPVCLLTQDVFGCPIVPQYYDIDQSFIINSLDRDVAAVLQVVYLSRLVMSLKPLDVFKGDYKAVVIARHEITHEQLACLAISFSIIS</sequence>
<dbReference type="GO" id="GO:0009898">
    <property type="term" value="C:cytoplasmic side of plasma membrane"/>
    <property type="evidence" value="ECO:0007669"/>
    <property type="project" value="TreeGrafter"/>
</dbReference>
<dbReference type="Proteomes" id="UP000270296">
    <property type="component" value="Unassembled WGS sequence"/>
</dbReference>
<dbReference type="PANTHER" id="PTHR17357">
    <property type="entry name" value="GM2 GANGLIOSIDE ACTIVATOR PROTEIN"/>
    <property type="match status" value="1"/>
</dbReference>